<comment type="caution">
    <text evidence="12">The sequence shown here is derived from an EMBL/GenBank/DDBJ whole genome shotgun (WGS) entry which is preliminary data.</text>
</comment>
<feature type="transmembrane region" description="Helical" evidence="9">
    <location>
        <begin position="71"/>
        <end position="91"/>
    </location>
</feature>
<organism evidence="12 13">
    <name type="scientific">Pelomonas caseinilytica</name>
    <dbReference type="NCBI Taxonomy" id="2906763"/>
    <lineage>
        <taxon>Bacteria</taxon>
        <taxon>Pseudomonadati</taxon>
        <taxon>Pseudomonadota</taxon>
        <taxon>Betaproteobacteria</taxon>
        <taxon>Burkholderiales</taxon>
        <taxon>Sphaerotilaceae</taxon>
        <taxon>Roseateles</taxon>
    </lineage>
</organism>
<evidence type="ECO:0000256" key="5">
    <source>
        <dbReference type="ARBA" id="ARBA00022741"/>
    </source>
</evidence>
<feature type="transmembrane region" description="Helical" evidence="9">
    <location>
        <begin position="31"/>
        <end position="51"/>
    </location>
</feature>
<name>A0ABS8XID6_9BURK</name>
<dbReference type="SUPFAM" id="SSF90123">
    <property type="entry name" value="ABC transporter transmembrane region"/>
    <property type="match status" value="1"/>
</dbReference>
<dbReference type="InterPro" id="IPR027417">
    <property type="entry name" value="P-loop_NTPase"/>
</dbReference>
<feature type="transmembrane region" description="Helical" evidence="9">
    <location>
        <begin position="151"/>
        <end position="170"/>
    </location>
</feature>
<dbReference type="InterPro" id="IPR017871">
    <property type="entry name" value="ABC_transporter-like_CS"/>
</dbReference>
<dbReference type="PANTHER" id="PTHR11384">
    <property type="entry name" value="ATP-BINDING CASSETTE, SUB-FAMILY D MEMBER"/>
    <property type="match status" value="1"/>
</dbReference>
<keyword evidence="7 9" id="KW-1133">Transmembrane helix</keyword>
<dbReference type="EMBL" id="JAJTWT010000019">
    <property type="protein sequence ID" value="MCE4540619.1"/>
    <property type="molecule type" value="Genomic_DNA"/>
</dbReference>
<dbReference type="InterPro" id="IPR036640">
    <property type="entry name" value="ABC1_TM_sf"/>
</dbReference>
<comment type="subcellular location">
    <subcellularLocation>
        <location evidence="1">Cell membrane</location>
        <topology evidence="1">Multi-pass membrane protein</topology>
    </subcellularLocation>
</comment>
<evidence type="ECO:0000256" key="4">
    <source>
        <dbReference type="ARBA" id="ARBA00022692"/>
    </source>
</evidence>
<dbReference type="Pfam" id="PF06472">
    <property type="entry name" value="ABC_membrane_2"/>
    <property type="match status" value="1"/>
</dbReference>
<feature type="domain" description="ABC transmembrane type-1" evidence="11">
    <location>
        <begin position="36"/>
        <end position="334"/>
    </location>
</feature>
<evidence type="ECO:0000259" key="10">
    <source>
        <dbReference type="PROSITE" id="PS50893"/>
    </source>
</evidence>
<gene>
    <name evidence="12" type="ORF">LXT12_25595</name>
</gene>
<evidence type="ECO:0000313" key="12">
    <source>
        <dbReference type="EMBL" id="MCE4540619.1"/>
    </source>
</evidence>
<dbReference type="Gene3D" id="1.20.1560.10">
    <property type="entry name" value="ABC transporter type 1, transmembrane domain"/>
    <property type="match status" value="1"/>
</dbReference>
<accession>A0ABS8XID6</accession>
<proteinExistence type="predicted"/>
<feature type="domain" description="ABC transporter" evidence="10">
    <location>
        <begin position="367"/>
        <end position="573"/>
    </location>
</feature>
<evidence type="ECO:0000256" key="9">
    <source>
        <dbReference type="SAM" id="Phobius"/>
    </source>
</evidence>
<dbReference type="PANTHER" id="PTHR11384:SF59">
    <property type="entry name" value="LYSOSOMAL COBALAMIN TRANSPORTER ABCD4"/>
    <property type="match status" value="1"/>
</dbReference>
<evidence type="ECO:0000256" key="3">
    <source>
        <dbReference type="ARBA" id="ARBA00022475"/>
    </source>
</evidence>
<dbReference type="PROSITE" id="PS50893">
    <property type="entry name" value="ABC_TRANSPORTER_2"/>
    <property type="match status" value="1"/>
</dbReference>
<dbReference type="Gene3D" id="3.40.50.300">
    <property type="entry name" value="P-loop containing nucleotide triphosphate hydrolases"/>
    <property type="match status" value="1"/>
</dbReference>
<dbReference type="Proteomes" id="UP001201463">
    <property type="component" value="Unassembled WGS sequence"/>
</dbReference>
<feature type="transmembrane region" description="Helical" evidence="9">
    <location>
        <begin position="190"/>
        <end position="210"/>
    </location>
</feature>
<keyword evidence="2" id="KW-0813">Transport</keyword>
<evidence type="ECO:0000256" key="8">
    <source>
        <dbReference type="ARBA" id="ARBA00023136"/>
    </source>
</evidence>
<evidence type="ECO:0000256" key="1">
    <source>
        <dbReference type="ARBA" id="ARBA00004651"/>
    </source>
</evidence>
<dbReference type="PROSITE" id="PS00211">
    <property type="entry name" value="ABC_TRANSPORTER_1"/>
    <property type="match status" value="1"/>
</dbReference>
<reference evidence="12 13" key="1">
    <citation type="submission" date="2021-12" db="EMBL/GenBank/DDBJ databases">
        <title>Genome seq of p7.</title>
        <authorList>
            <person name="Seo T."/>
        </authorList>
    </citation>
    <scope>NUCLEOTIDE SEQUENCE [LARGE SCALE GENOMIC DNA]</scope>
    <source>
        <strain evidence="12 13">P7</strain>
    </source>
</reference>
<keyword evidence="3" id="KW-1003">Cell membrane</keyword>
<evidence type="ECO:0000256" key="6">
    <source>
        <dbReference type="ARBA" id="ARBA00022840"/>
    </source>
</evidence>
<dbReference type="RefSeq" id="WP_233395175.1">
    <property type="nucleotide sequence ID" value="NZ_JAJTWT010000019.1"/>
</dbReference>
<dbReference type="PROSITE" id="PS50929">
    <property type="entry name" value="ABC_TM1F"/>
    <property type="match status" value="1"/>
</dbReference>
<evidence type="ECO:0000256" key="7">
    <source>
        <dbReference type="ARBA" id="ARBA00022989"/>
    </source>
</evidence>
<keyword evidence="4 9" id="KW-0812">Transmembrane</keyword>
<keyword evidence="8 9" id="KW-0472">Membrane</keyword>
<dbReference type="GO" id="GO:0005524">
    <property type="term" value="F:ATP binding"/>
    <property type="evidence" value="ECO:0007669"/>
    <property type="project" value="UniProtKB-KW"/>
</dbReference>
<protein>
    <submittedName>
        <fullName evidence="12">ABC transporter ATP-binding protein/permease</fullName>
    </submittedName>
</protein>
<dbReference type="Pfam" id="PF00005">
    <property type="entry name" value="ABC_tran"/>
    <property type="match status" value="1"/>
</dbReference>
<keyword evidence="13" id="KW-1185">Reference proteome</keyword>
<evidence type="ECO:0000256" key="2">
    <source>
        <dbReference type="ARBA" id="ARBA00022448"/>
    </source>
</evidence>
<evidence type="ECO:0000259" key="11">
    <source>
        <dbReference type="PROSITE" id="PS50929"/>
    </source>
</evidence>
<dbReference type="InterPro" id="IPR003593">
    <property type="entry name" value="AAA+_ATPase"/>
</dbReference>
<dbReference type="SMART" id="SM00382">
    <property type="entry name" value="AAA"/>
    <property type="match status" value="1"/>
</dbReference>
<dbReference type="InterPro" id="IPR011527">
    <property type="entry name" value="ABC1_TM_dom"/>
</dbReference>
<evidence type="ECO:0000313" key="13">
    <source>
        <dbReference type="Proteomes" id="UP001201463"/>
    </source>
</evidence>
<dbReference type="CDD" id="cd03223">
    <property type="entry name" value="ABCD_peroxisomal_ALDP"/>
    <property type="match status" value="1"/>
</dbReference>
<dbReference type="SUPFAM" id="SSF52540">
    <property type="entry name" value="P-loop containing nucleoside triphosphate hydrolases"/>
    <property type="match status" value="1"/>
</dbReference>
<dbReference type="InterPro" id="IPR050835">
    <property type="entry name" value="ABC_transporter_sub-D"/>
</dbReference>
<keyword evidence="6 12" id="KW-0067">ATP-binding</keyword>
<keyword evidence="5" id="KW-0547">Nucleotide-binding</keyword>
<dbReference type="InterPro" id="IPR003439">
    <property type="entry name" value="ABC_transporter-like_ATP-bd"/>
</dbReference>
<sequence>MTHADPAAHGRPSRWALILPFWLAREERVGAFLKSAVMLAIMFGGVYLAVWANKLTGDVTDALVNRQWHSLITALAVATAVGVASGSLSMVDQALHSLLALQWRTWLTRRLMDRWTEAHAFYDIERDGRLSNADQRIAEDVRLFTEKSIHLGLSFVSVAVHAVTYGYLLWTLSGTLSFEVAGWQVSIPGYMVFLAFLYTGLQLGLTHWIGRKMIDLTVQQQTVEADLRHTAMQLRENAEQVAFYVGGPRERGRLAARFEQVRLNTLAVVARTFKVGFVQSAYGHVFQPVPTLGALPRYLAGEITMGGMTRIISAFGMFNNTLSFVNQAYLNIASWVAICTRLQDLMQALEQAKSRPRGIHVTTAPQAEVSSAVVRLLTPQQQPLAELPPQRFARGERWLVRGPSGVGKSTFLRAVAGLWPYGSGAIRLPAGASMMFLPQRSYIPDGTLKGALAYPADADDFDDEACLGVLRVVGLDSRGHTLADVQRWQQCLSGGEQQRLAIARALLHRPDFLFLDEATSALDEKSEAHVYLALIAALPDSALVSVAHRSALIQYHDHVLDMAPPPGGASERAP</sequence>